<comment type="similarity">
    <text evidence="1">Belongs to the tectonic family.</text>
</comment>
<reference evidence="8" key="1">
    <citation type="submission" date="2020-05" db="EMBL/GenBank/DDBJ databases">
        <title>Phylogenomic resolution of chytrid fungi.</title>
        <authorList>
            <person name="Stajich J.E."/>
            <person name="Amses K."/>
            <person name="Simmons R."/>
            <person name="Seto K."/>
            <person name="Myers J."/>
            <person name="Bonds A."/>
            <person name="Quandt C.A."/>
            <person name="Barry K."/>
            <person name="Liu P."/>
            <person name="Grigoriev I."/>
            <person name="Longcore J.E."/>
            <person name="James T.Y."/>
        </authorList>
    </citation>
    <scope>NUCLEOTIDE SEQUENCE</scope>
    <source>
        <strain evidence="8">PLAUS21</strain>
    </source>
</reference>
<dbReference type="InterPro" id="IPR040354">
    <property type="entry name" value="TCTN1-3"/>
</dbReference>
<evidence type="ECO:0000256" key="1">
    <source>
        <dbReference type="ARBA" id="ARBA00007633"/>
    </source>
</evidence>
<evidence type="ECO:0000256" key="2">
    <source>
        <dbReference type="ARBA" id="ARBA00022729"/>
    </source>
</evidence>
<feature type="domain" description="Tectonic-1-3" evidence="6">
    <location>
        <begin position="351"/>
        <end position="530"/>
    </location>
</feature>
<evidence type="ECO:0000259" key="6">
    <source>
        <dbReference type="Pfam" id="PF07773"/>
    </source>
</evidence>
<feature type="domain" description="Tectonic-1-3 N-terminal" evidence="7">
    <location>
        <begin position="117"/>
        <end position="172"/>
    </location>
</feature>
<evidence type="ECO:0000313" key="9">
    <source>
        <dbReference type="Proteomes" id="UP001210925"/>
    </source>
</evidence>
<dbReference type="Proteomes" id="UP001210925">
    <property type="component" value="Unassembled WGS sequence"/>
</dbReference>
<dbReference type="InterPro" id="IPR011677">
    <property type="entry name" value="TCTN1-3_dom"/>
</dbReference>
<dbReference type="PANTHER" id="PTHR14611">
    <property type="entry name" value="TECTONIC FAMILY MEMBER"/>
    <property type="match status" value="1"/>
</dbReference>
<dbReference type="EMBL" id="JADGKB010000009">
    <property type="protein sequence ID" value="KAJ3260839.1"/>
    <property type="molecule type" value="Genomic_DNA"/>
</dbReference>
<keyword evidence="3" id="KW-0970">Cilium biogenesis/degradation</keyword>
<accession>A0AAD5Y5P0</accession>
<keyword evidence="2" id="KW-0732">Signal</keyword>
<evidence type="ECO:0000256" key="5">
    <source>
        <dbReference type="SAM" id="MobiDB-lite"/>
    </source>
</evidence>
<organism evidence="8 9">
    <name type="scientific">Boothiomyces macroporosus</name>
    <dbReference type="NCBI Taxonomy" id="261099"/>
    <lineage>
        <taxon>Eukaryota</taxon>
        <taxon>Fungi</taxon>
        <taxon>Fungi incertae sedis</taxon>
        <taxon>Chytridiomycota</taxon>
        <taxon>Chytridiomycota incertae sedis</taxon>
        <taxon>Chytridiomycetes</taxon>
        <taxon>Rhizophydiales</taxon>
        <taxon>Terramycetaceae</taxon>
        <taxon>Boothiomyces</taxon>
    </lineage>
</organism>
<comment type="caution">
    <text evidence="8">The sequence shown here is derived from an EMBL/GenBank/DDBJ whole genome shotgun (WGS) entry which is preliminary data.</text>
</comment>
<keyword evidence="4" id="KW-0325">Glycoprotein</keyword>
<dbReference type="InterPro" id="IPR057724">
    <property type="entry name" value="TCTN1-3_N"/>
</dbReference>
<evidence type="ECO:0000256" key="3">
    <source>
        <dbReference type="ARBA" id="ARBA00022794"/>
    </source>
</evidence>
<dbReference type="GO" id="GO:0030030">
    <property type="term" value="P:cell projection organization"/>
    <property type="evidence" value="ECO:0007669"/>
    <property type="project" value="UniProtKB-KW"/>
</dbReference>
<feature type="region of interest" description="Disordered" evidence="5">
    <location>
        <begin position="20"/>
        <end position="42"/>
    </location>
</feature>
<sequence>MRNIFLLSVASTIVANNRAKRNQNGTNTPASTLESAGNFTGNATAIGQSQTTQAGLQPTPATSIASTTDANTVSSSTVSPTVIFANNQIARSDFNHSVGISWSNVITSQPLTNWNRDISVCSCDLTFNQCDPNCCCDPDCTANGEQSAYFTTCQTTTQTTLPYCSSYLSKVTWADGVKIKTIPALGGGLCLMYVNSAVKGEYFTDVGSFTDDTSFTAQYEQGLYLTSKTTYDIAVNISVSPYKDPTSSATVTTSTNFMCIDPNTNVATSSCPSLPTSPTPVLSGTTCSNTVVEVALVFSYKIVSSVLTLTSLDITFVLDSRTMSNSIEQTFSVEYQLEGTVNVYAKSGNPGYIYGLPVLSGLEVSQGSSNAISFNTDPQFGITLVKDTLSSGTIGCTSSTSDYGNRLPVTFGENTISGCTLWLTRDDLLNNCDSLRSRIYNLQTLTAQNIDSIGKFGNASTTNVYDWIKIINNPPSALTGTTSSPGTGVGICSNLLTSFNVEFLYSSYGSTSDPQQAIVGARYSYTSGTFEWTCESVQDCVDPNIYVSGSESQSNIGTVKKPFQLSSTVSFVQVSTLTLQLYVPPPPKIYAELPDDIWYPFSIPT</sequence>
<keyword evidence="9" id="KW-1185">Reference proteome</keyword>
<gene>
    <name evidence="8" type="primary">TCTN1</name>
    <name evidence="8" type="ORF">HK103_007402</name>
</gene>
<evidence type="ECO:0000313" key="8">
    <source>
        <dbReference type="EMBL" id="KAJ3260839.1"/>
    </source>
</evidence>
<protein>
    <submittedName>
        <fullName evidence="8">Tectonic-1</fullName>
    </submittedName>
</protein>
<proteinExistence type="inferred from homology"/>
<feature type="compositionally biased region" description="Polar residues" evidence="5">
    <location>
        <begin position="22"/>
        <end position="42"/>
    </location>
</feature>
<name>A0AAD5Y5P0_9FUNG</name>
<evidence type="ECO:0000256" key="4">
    <source>
        <dbReference type="ARBA" id="ARBA00023180"/>
    </source>
</evidence>
<dbReference type="Pfam" id="PF07773">
    <property type="entry name" value="TCTN_DUF1619"/>
    <property type="match status" value="1"/>
</dbReference>
<dbReference type="PANTHER" id="PTHR14611:SF2">
    <property type="entry name" value="TECTONIC"/>
    <property type="match status" value="1"/>
</dbReference>
<evidence type="ECO:0000259" key="7">
    <source>
        <dbReference type="Pfam" id="PF25752"/>
    </source>
</evidence>
<dbReference type="Pfam" id="PF25752">
    <property type="entry name" value="DUF1619_N"/>
    <property type="match status" value="1"/>
</dbReference>
<dbReference type="AlphaFoldDB" id="A0AAD5Y5P0"/>